<dbReference type="AlphaFoldDB" id="A0A9W9TMF9"/>
<gene>
    <name evidence="1" type="ORF">N7468_007745</name>
</gene>
<protein>
    <submittedName>
        <fullName evidence="1">Uncharacterized protein</fullName>
    </submittedName>
</protein>
<name>A0A9W9TMF9_9EURO</name>
<proteinExistence type="predicted"/>
<comment type="caution">
    <text evidence="1">The sequence shown here is derived from an EMBL/GenBank/DDBJ whole genome shotgun (WGS) entry which is preliminary data.</text>
</comment>
<keyword evidence="2" id="KW-1185">Reference proteome</keyword>
<sequence length="134" mass="14004">MKKVEDIGGKAHNAEVTEAILWFVTAFLLLIPGLGEIAEEADVVAVATTLRLLGDAEDVGLTTYDIVTTKDRGPGVIFEGILGGLGALDMLKAPELFGKAASARRAMSDSDIATLGDEVSGGLAQVKLVKQDCF</sequence>
<evidence type="ECO:0000313" key="1">
    <source>
        <dbReference type="EMBL" id="KAJ5226520.1"/>
    </source>
</evidence>
<dbReference type="Proteomes" id="UP001150941">
    <property type="component" value="Unassembled WGS sequence"/>
</dbReference>
<reference evidence="1" key="1">
    <citation type="submission" date="2022-11" db="EMBL/GenBank/DDBJ databases">
        <authorList>
            <person name="Petersen C."/>
        </authorList>
    </citation>
    <scope>NUCLEOTIDE SEQUENCE</scope>
    <source>
        <strain evidence="1">IBT 19713</strain>
    </source>
</reference>
<dbReference type="GeneID" id="83204344"/>
<evidence type="ECO:0000313" key="2">
    <source>
        <dbReference type="Proteomes" id="UP001150941"/>
    </source>
</evidence>
<accession>A0A9W9TMF9</accession>
<dbReference type="EMBL" id="JAPQKS010000005">
    <property type="protein sequence ID" value="KAJ5226520.1"/>
    <property type="molecule type" value="Genomic_DNA"/>
</dbReference>
<organism evidence="1 2">
    <name type="scientific">Penicillium chermesinum</name>
    <dbReference type="NCBI Taxonomy" id="63820"/>
    <lineage>
        <taxon>Eukaryota</taxon>
        <taxon>Fungi</taxon>
        <taxon>Dikarya</taxon>
        <taxon>Ascomycota</taxon>
        <taxon>Pezizomycotina</taxon>
        <taxon>Eurotiomycetes</taxon>
        <taxon>Eurotiomycetidae</taxon>
        <taxon>Eurotiales</taxon>
        <taxon>Aspergillaceae</taxon>
        <taxon>Penicillium</taxon>
    </lineage>
</organism>
<dbReference type="RefSeq" id="XP_058329931.1">
    <property type="nucleotide sequence ID" value="XM_058477041.1"/>
</dbReference>
<dbReference type="OrthoDB" id="73875at2759"/>
<reference evidence="1" key="2">
    <citation type="journal article" date="2023" name="IMA Fungus">
        <title>Comparative genomic study of the Penicillium genus elucidates a diverse pangenome and 15 lateral gene transfer events.</title>
        <authorList>
            <person name="Petersen C."/>
            <person name="Sorensen T."/>
            <person name="Nielsen M.R."/>
            <person name="Sondergaard T.E."/>
            <person name="Sorensen J.L."/>
            <person name="Fitzpatrick D.A."/>
            <person name="Frisvad J.C."/>
            <person name="Nielsen K.L."/>
        </authorList>
    </citation>
    <scope>NUCLEOTIDE SEQUENCE</scope>
    <source>
        <strain evidence="1">IBT 19713</strain>
    </source>
</reference>